<evidence type="ECO:0000313" key="7">
    <source>
        <dbReference type="Proteomes" id="UP000190776"/>
    </source>
</evidence>
<evidence type="ECO:0000256" key="1">
    <source>
        <dbReference type="ARBA" id="ARBA00022723"/>
    </source>
</evidence>
<sequence length="644" mass="71714">MSMSMADQQSDDRARPYKSRSRRPCDFCRYKRAACLLQAAPPCELCARHGKPCTFVENPAKRRRCSPDHDAYTDLPTSPVAASPAPSRLLPVSTPPDPAPPLASDPAPDPPREPSSLDADTSHNAQIVGLSGESDPYLLRLYRFDNSDQCPFQQLSIRNVGLSGGVPVQFMVQDNHLASRAQPGDFGKSVSAIRDEVTAMVENDVGKRLVRLWVLSLLFLLPAVSDLECSGHHSSFRRFFRYVQPYFPVLSSERIVQTMDCDPDAIPTCLLAAIYGHALPFCVFDDRLCVDVYQPPSPDDLFQLSWQSALPQYHTPSLSIVQTLLLLVQRRPTNRHVADTPFKWTMMAEIFALAQTLGLNIDPSSWSIPHWEKRLRRRLAWAVYVQDKWLSLNFGRSSHIQMDDWDVAPLSQDDFGDAGSTQFVLCDHFLHLVSLTQIVAQIQSNLFSLRVTRYLSGSLEATFDAAKPLRIALAEWSQAHPLVAAQPSRVSASQDLDGNGSLRLAYITAKVTIFRALLRPQISEASPGARAALRTGAISVAREMYDFLSGLETHHLEAFWHSYSRVNFAIASNFMVLLFASSVTEADAQESLTLLNRWRSLLKIKSRSCNLLNLSLLRLDAMYVAGLDQLVELSPAASAAFTKQ</sequence>
<evidence type="ECO:0000313" key="6">
    <source>
        <dbReference type="EMBL" id="OMP86489.1"/>
    </source>
</evidence>
<keyword evidence="1" id="KW-0479">Metal-binding</keyword>
<feature type="region of interest" description="Disordered" evidence="3">
    <location>
        <begin position="1"/>
        <end position="21"/>
    </location>
</feature>
<dbReference type="OrthoDB" id="408631at2759"/>
<keyword evidence="8" id="KW-1185">Reference proteome</keyword>
<evidence type="ECO:0000256" key="2">
    <source>
        <dbReference type="ARBA" id="ARBA00023242"/>
    </source>
</evidence>
<dbReference type="GO" id="GO:0005634">
    <property type="term" value="C:nucleus"/>
    <property type="evidence" value="ECO:0007669"/>
    <property type="project" value="TreeGrafter"/>
</dbReference>
<proteinExistence type="predicted"/>
<dbReference type="GO" id="GO:0000981">
    <property type="term" value="F:DNA-binding transcription factor activity, RNA polymerase II-specific"/>
    <property type="evidence" value="ECO:0007669"/>
    <property type="project" value="InterPro"/>
</dbReference>
<organism evidence="6 7">
    <name type="scientific">Diplodia seriata</name>
    <dbReference type="NCBI Taxonomy" id="420778"/>
    <lineage>
        <taxon>Eukaryota</taxon>
        <taxon>Fungi</taxon>
        <taxon>Dikarya</taxon>
        <taxon>Ascomycota</taxon>
        <taxon>Pezizomycotina</taxon>
        <taxon>Dothideomycetes</taxon>
        <taxon>Dothideomycetes incertae sedis</taxon>
        <taxon>Botryosphaeriales</taxon>
        <taxon>Botryosphaeriaceae</taxon>
        <taxon>Diplodia</taxon>
    </lineage>
</organism>
<accession>A0A1S8BG89</accession>
<name>A0A1S8BG89_9PEZI</name>
<dbReference type="GO" id="GO:0008270">
    <property type="term" value="F:zinc ion binding"/>
    <property type="evidence" value="ECO:0007669"/>
    <property type="project" value="InterPro"/>
</dbReference>
<dbReference type="SMART" id="SM00906">
    <property type="entry name" value="Fungal_trans"/>
    <property type="match status" value="1"/>
</dbReference>
<dbReference type="GO" id="GO:0003677">
    <property type="term" value="F:DNA binding"/>
    <property type="evidence" value="ECO:0007669"/>
    <property type="project" value="InterPro"/>
</dbReference>
<evidence type="ECO:0000313" key="5">
    <source>
        <dbReference type="EMBL" id="KAL0256542.1"/>
    </source>
</evidence>
<dbReference type="CDD" id="cd00067">
    <property type="entry name" value="GAL4"/>
    <property type="match status" value="1"/>
</dbReference>
<dbReference type="SUPFAM" id="SSF57701">
    <property type="entry name" value="Zn2/Cys6 DNA-binding domain"/>
    <property type="match status" value="1"/>
</dbReference>
<dbReference type="PANTHER" id="PTHR31668">
    <property type="entry name" value="GLUCOSE TRANSPORT TRANSCRIPTION REGULATOR RGT1-RELATED-RELATED"/>
    <property type="match status" value="1"/>
</dbReference>
<dbReference type="GO" id="GO:0001080">
    <property type="term" value="P:nitrogen catabolite activation of transcription from RNA polymerase II promoter"/>
    <property type="evidence" value="ECO:0007669"/>
    <property type="project" value="TreeGrafter"/>
</dbReference>
<evidence type="ECO:0000259" key="4">
    <source>
        <dbReference type="PROSITE" id="PS50048"/>
    </source>
</evidence>
<dbReference type="PROSITE" id="PS00463">
    <property type="entry name" value="ZN2_CY6_FUNGAL_1"/>
    <property type="match status" value="1"/>
</dbReference>
<dbReference type="CDD" id="cd12148">
    <property type="entry name" value="fungal_TF_MHR"/>
    <property type="match status" value="1"/>
</dbReference>
<feature type="compositionally biased region" description="Low complexity" evidence="3">
    <location>
        <begin position="75"/>
        <end position="92"/>
    </location>
</feature>
<reference evidence="5 8" key="2">
    <citation type="submission" date="2024-02" db="EMBL/GenBank/DDBJ databases">
        <title>De novo assembly and annotation of 12 fungi associated with fruit tree decline syndrome in Ontario, Canada.</title>
        <authorList>
            <person name="Sulman M."/>
            <person name="Ellouze W."/>
            <person name="Ilyukhin E."/>
        </authorList>
    </citation>
    <scope>NUCLEOTIDE SEQUENCE [LARGE SCALE GENOMIC DNA]</scope>
    <source>
        <strain evidence="5 8">FDS-637</strain>
    </source>
</reference>
<dbReference type="STRING" id="420778.A0A1S8BG89"/>
<dbReference type="EMBL" id="JAJVCZ030000009">
    <property type="protein sequence ID" value="KAL0256542.1"/>
    <property type="molecule type" value="Genomic_DNA"/>
</dbReference>
<dbReference type="Pfam" id="PF04082">
    <property type="entry name" value="Fungal_trans"/>
    <property type="match status" value="1"/>
</dbReference>
<feature type="domain" description="Zn(2)-C6 fungal-type" evidence="4">
    <location>
        <begin position="24"/>
        <end position="55"/>
    </location>
</feature>
<feature type="compositionally biased region" description="Pro residues" evidence="3">
    <location>
        <begin position="93"/>
        <end position="109"/>
    </location>
</feature>
<gene>
    <name evidence="6" type="ORF">BK809_0003659</name>
    <name evidence="5" type="ORF">SLS55_008937</name>
</gene>
<dbReference type="InterPro" id="IPR001138">
    <property type="entry name" value="Zn2Cys6_DnaBD"/>
</dbReference>
<evidence type="ECO:0000256" key="3">
    <source>
        <dbReference type="SAM" id="MobiDB-lite"/>
    </source>
</evidence>
<dbReference type="InterPro" id="IPR007219">
    <property type="entry name" value="XnlR_reg_dom"/>
</dbReference>
<protein>
    <submittedName>
        <fullName evidence="6">Transcriptional activator protein DAL81</fullName>
    </submittedName>
</protein>
<evidence type="ECO:0000313" key="8">
    <source>
        <dbReference type="Proteomes" id="UP001430584"/>
    </source>
</evidence>
<dbReference type="GO" id="GO:0006351">
    <property type="term" value="P:DNA-templated transcription"/>
    <property type="evidence" value="ECO:0007669"/>
    <property type="project" value="InterPro"/>
</dbReference>
<dbReference type="EMBL" id="MSZU01000080">
    <property type="protein sequence ID" value="OMP86489.1"/>
    <property type="molecule type" value="Genomic_DNA"/>
</dbReference>
<reference evidence="6 7" key="1">
    <citation type="submission" date="2017-01" db="EMBL/GenBank/DDBJ databases">
        <title>Draft genome sequence of Diplodia seriata F98.1, a fungal species involved in grapevine trunk diseases.</title>
        <authorList>
            <person name="Robert-Siegwald G."/>
            <person name="Vallet J."/>
            <person name="Abou-Mansour E."/>
            <person name="Xu J."/>
            <person name="Rey P."/>
            <person name="Bertsch C."/>
            <person name="Rego C."/>
            <person name="Larignon P."/>
            <person name="Fontaine F."/>
            <person name="Lebrun M.-H."/>
        </authorList>
    </citation>
    <scope>NUCLEOTIDE SEQUENCE [LARGE SCALE GENOMIC DNA]</scope>
    <source>
        <strain evidence="6 7">F98.1</strain>
    </source>
</reference>
<dbReference type="AlphaFoldDB" id="A0A1S8BG89"/>
<dbReference type="InterPro" id="IPR036864">
    <property type="entry name" value="Zn2-C6_fun-type_DNA-bd_sf"/>
</dbReference>
<dbReference type="PROSITE" id="PS50048">
    <property type="entry name" value="ZN2_CY6_FUNGAL_2"/>
    <property type="match status" value="1"/>
</dbReference>
<dbReference type="PANTHER" id="PTHR31668:SF4">
    <property type="entry name" value="TRANSCRIPTIONAL ACTIVATOR PROTEIN DAL81"/>
    <property type="match status" value="1"/>
</dbReference>
<keyword evidence="2" id="KW-0539">Nucleus</keyword>
<feature type="region of interest" description="Disordered" evidence="3">
    <location>
        <begin position="63"/>
        <end position="120"/>
    </location>
</feature>
<dbReference type="Proteomes" id="UP000190776">
    <property type="component" value="Unassembled WGS sequence"/>
</dbReference>
<dbReference type="InterPro" id="IPR050797">
    <property type="entry name" value="Carb_Metab_Trans_Reg"/>
</dbReference>
<dbReference type="Proteomes" id="UP001430584">
    <property type="component" value="Unassembled WGS sequence"/>
</dbReference>
<comment type="caution">
    <text evidence="6">The sequence shown here is derived from an EMBL/GenBank/DDBJ whole genome shotgun (WGS) entry which is preliminary data.</text>
</comment>